<evidence type="ECO:0000313" key="4">
    <source>
        <dbReference type="EMBL" id="TWW81156.1"/>
    </source>
</evidence>
<feature type="domain" description="NID" evidence="3">
    <location>
        <begin position="216"/>
        <end position="261"/>
    </location>
</feature>
<gene>
    <name evidence="4" type="ORF">D4764_01G0009710</name>
</gene>
<dbReference type="GO" id="GO:0005737">
    <property type="term" value="C:cytoplasm"/>
    <property type="evidence" value="ECO:0007669"/>
    <property type="project" value="TreeGrafter"/>
</dbReference>
<dbReference type="Proteomes" id="UP000324091">
    <property type="component" value="Chromosome 1"/>
</dbReference>
<feature type="region of interest" description="Disordered" evidence="2">
    <location>
        <begin position="1"/>
        <end position="26"/>
    </location>
</feature>
<dbReference type="Gene3D" id="3.30.70.330">
    <property type="match status" value="1"/>
</dbReference>
<feature type="domain" description="NID" evidence="3">
    <location>
        <begin position="271"/>
        <end position="317"/>
    </location>
</feature>
<sequence length="346" mass="39228">MAAFRVQDQPMMTSTESVRKDEEFEDEPYRSLEMVQKEIVTVNKRKVGLLQKLESYEAELQRRRAESARLREKYKNYIKVPQVDINYEEPGSQERGDLIQGWFTISQKPSMCMKGGQVLITFEEEKVASRIQKISEFHVPCECGTLTAKPQKINLPVVAFEVQLDISRRDLQLSNVISSMADERIKDRLTISFSRPSKGGGEVENVVYDRNTGNGLITFLHPGVALSLAQAGIFQVDLEAEKTVEVAPAFQYRLQRFQNLCNDKKAGDAFDAFQTFCGFPRRTILMSGIKDLDEEDILKESLEVFFQKPSNSGGEIAHIRYVSKKKSLHAFFSCDDVAVVDNTSGI</sequence>
<dbReference type="InterPro" id="IPR012677">
    <property type="entry name" value="Nucleotide-bd_a/b_plait_sf"/>
</dbReference>
<evidence type="ECO:0000256" key="2">
    <source>
        <dbReference type="SAM" id="MobiDB-lite"/>
    </source>
</evidence>
<keyword evidence="1" id="KW-0175">Coiled coil</keyword>
<organism evidence="4 5">
    <name type="scientific">Takifugu flavidus</name>
    <name type="common">sansaifugu</name>
    <dbReference type="NCBI Taxonomy" id="433684"/>
    <lineage>
        <taxon>Eukaryota</taxon>
        <taxon>Metazoa</taxon>
        <taxon>Chordata</taxon>
        <taxon>Craniata</taxon>
        <taxon>Vertebrata</taxon>
        <taxon>Euteleostomi</taxon>
        <taxon>Actinopterygii</taxon>
        <taxon>Neopterygii</taxon>
        <taxon>Teleostei</taxon>
        <taxon>Neoteleostei</taxon>
        <taxon>Acanthomorphata</taxon>
        <taxon>Eupercaria</taxon>
        <taxon>Tetraodontiformes</taxon>
        <taxon>Tetradontoidea</taxon>
        <taxon>Tetraodontidae</taxon>
        <taxon>Takifugu</taxon>
    </lineage>
</organism>
<evidence type="ECO:0000313" key="5">
    <source>
        <dbReference type="Proteomes" id="UP000324091"/>
    </source>
</evidence>
<dbReference type="AlphaFoldDB" id="A0A5C6PQG8"/>
<dbReference type="PANTHER" id="PTHR15225:SF4">
    <property type="entry name" value="N-MYC-INTERACTOR"/>
    <property type="match status" value="1"/>
</dbReference>
<feature type="coiled-coil region" evidence="1">
    <location>
        <begin position="46"/>
        <end position="73"/>
    </location>
</feature>
<proteinExistence type="predicted"/>
<protein>
    <submittedName>
        <fullName evidence="4">N-myc-interactor</fullName>
    </submittedName>
</protein>
<dbReference type="Pfam" id="PF07292">
    <property type="entry name" value="NID"/>
    <property type="match status" value="3"/>
</dbReference>
<dbReference type="PANTHER" id="PTHR15225">
    <property type="entry name" value="INTERFERON-INDUCED PROTEIN 35/NMI N-MYC/STAT INTERACTING PROTEIN"/>
    <property type="match status" value="1"/>
</dbReference>
<keyword evidence="5" id="KW-1185">Reference proteome</keyword>
<feature type="domain" description="NID" evidence="3">
    <location>
        <begin position="118"/>
        <end position="205"/>
    </location>
</feature>
<evidence type="ECO:0000256" key="1">
    <source>
        <dbReference type="SAM" id="Coils"/>
    </source>
</evidence>
<reference evidence="4 5" key="1">
    <citation type="submission" date="2019-04" db="EMBL/GenBank/DDBJ databases">
        <title>Chromosome genome assembly for Takifugu flavidus.</title>
        <authorList>
            <person name="Xiao S."/>
        </authorList>
    </citation>
    <scope>NUCLEOTIDE SEQUENCE [LARGE SCALE GENOMIC DNA]</scope>
    <source>
        <strain evidence="4">HTHZ2018</strain>
        <tissue evidence="4">Muscle</tissue>
    </source>
</reference>
<evidence type="ECO:0000259" key="3">
    <source>
        <dbReference type="Pfam" id="PF07292"/>
    </source>
</evidence>
<feature type="compositionally biased region" description="Basic and acidic residues" evidence="2">
    <location>
        <begin position="17"/>
        <end position="26"/>
    </location>
</feature>
<accession>A0A5C6PQG8</accession>
<comment type="caution">
    <text evidence="4">The sequence shown here is derived from an EMBL/GenBank/DDBJ whole genome shotgun (WGS) entry which is preliminary data.</text>
</comment>
<dbReference type="EMBL" id="RHFK02000001">
    <property type="protein sequence ID" value="TWW81156.1"/>
    <property type="molecule type" value="Genomic_DNA"/>
</dbReference>
<dbReference type="InterPro" id="IPR009909">
    <property type="entry name" value="Nmi/IFP35_dom"/>
</dbReference>
<name>A0A5C6PQG8_9TELE</name>